<keyword evidence="1" id="KW-0472">Membrane</keyword>
<reference evidence="2 3" key="1">
    <citation type="submission" date="2010-05" db="EMBL/GenBank/DDBJ databases">
        <title>The Genome Sequence of Thecamonas trahens ATCC 50062.</title>
        <authorList>
            <consortium name="The Broad Institute Genome Sequencing Platform"/>
            <person name="Russ C."/>
            <person name="Cuomo C."/>
            <person name="Shea T."/>
            <person name="Young S.K."/>
            <person name="Zeng Q."/>
            <person name="Koehrsen M."/>
            <person name="Haas B."/>
            <person name="Borodovsky M."/>
            <person name="Guigo R."/>
            <person name="Alvarado L."/>
            <person name="Berlin A."/>
            <person name="Bochicchio J."/>
            <person name="Borenstein D."/>
            <person name="Chapman S."/>
            <person name="Chen Z."/>
            <person name="Freedman E."/>
            <person name="Gellesch M."/>
            <person name="Goldberg J."/>
            <person name="Griggs A."/>
            <person name="Gujja S."/>
            <person name="Heilman E."/>
            <person name="Heiman D."/>
            <person name="Hepburn T."/>
            <person name="Howarth C."/>
            <person name="Jen D."/>
            <person name="Larson L."/>
            <person name="Mehta T."/>
            <person name="Park D."/>
            <person name="Pearson M."/>
            <person name="Roberts A."/>
            <person name="Saif S."/>
            <person name="Shenoy N."/>
            <person name="Sisk P."/>
            <person name="Stolte C."/>
            <person name="Sykes S."/>
            <person name="Thomson T."/>
            <person name="Walk T."/>
            <person name="White J."/>
            <person name="Yandava C."/>
            <person name="Burger G."/>
            <person name="Gray M.W."/>
            <person name="Holland P.W.H."/>
            <person name="King N."/>
            <person name="Lang F.B.F."/>
            <person name="Roger A.J."/>
            <person name="Ruiz-Trillo I."/>
            <person name="Lander E."/>
            <person name="Nusbaum C."/>
        </authorList>
    </citation>
    <scope>NUCLEOTIDE SEQUENCE [LARGE SCALE GENOMIC DNA]</scope>
    <source>
        <strain evidence="2 3">ATCC 50062</strain>
    </source>
</reference>
<feature type="transmembrane region" description="Helical" evidence="1">
    <location>
        <begin position="34"/>
        <end position="62"/>
    </location>
</feature>
<evidence type="ECO:0000256" key="1">
    <source>
        <dbReference type="SAM" id="Phobius"/>
    </source>
</evidence>
<accession>A0A0L0DKM6</accession>
<evidence type="ECO:0000313" key="3">
    <source>
        <dbReference type="Proteomes" id="UP000054408"/>
    </source>
</evidence>
<dbReference type="RefSeq" id="XP_013755510.1">
    <property type="nucleotide sequence ID" value="XM_013900056.1"/>
</dbReference>
<keyword evidence="1" id="KW-1133">Transmembrane helix</keyword>
<organism evidence="2 3">
    <name type="scientific">Thecamonas trahens ATCC 50062</name>
    <dbReference type="NCBI Taxonomy" id="461836"/>
    <lineage>
        <taxon>Eukaryota</taxon>
        <taxon>Apusozoa</taxon>
        <taxon>Apusomonadida</taxon>
        <taxon>Apusomonadidae</taxon>
        <taxon>Thecamonas</taxon>
    </lineage>
</organism>
<proteinExistence type="predicted"/>
<feature type="transmembrane region" description="Helical" evidence="1">
    <location>
        <begin position="281"/>
        <end position="300"/>
    </location>
</feature>
<keyword evidence="3" id="KW-1185">Reference proteome</keyword>
<feature type="transmembrane region" description="Helical" evidence="1">
    <location>
        <begin position="197"/>
        <end position="217"/>
    </location>
</feature>
<protein>
    <submittedName>
        <fullName evidence="2">Uncharacterized protein</fullName>
    </submittedName>
</protein>
<dbReference type="AlphaFoldDB" id="A0A0L0DKM6"/>
<dbReference type="GeneID" id="25566908"/>
<name>A0A0L0DKM6_THETB</name>
<feature type="transmembrane region" description="Helical" evidence="1">
    <location>
        <begin position="82"/>
        <end position="101"/>
    </location>
</feature>
<feature type="transmembrane region" description="Helical" evidence="1">
    <location>
        <begin position="156"/>
        <end position="177"/>
    </location>
</feature>
<gene>
    <name evidence="2" type="ORF">AMSG_08149</name>
</gene>
<evidence type="ECO:0000313" key="2">
    <source>
        <dbReference type="EMBL" id="KNC51913.1"/>
    </source>
</evidence>
<sequence length="304" mass="33457">MESAVILIARLVHRGRIAAFVLRSELPRERQIQLVRLTACGAAIVTFSCLISLGIAVSFVSMEPVFGRNSPWEVTLKLVGPVLSFPAIVFCDCLVAVPWLVSTVLRHDISLLTYQVDKTRAALTARDHDALSAALTNVHSRLRLTRMRMYQASSEIMVAWTVPLAGFTLVVATLYVALGIDLVNSEDELASVPFVTWALLGYTVYVHFCLLLIVYLISRVASKRYSNEMAMQQLALDIAIFNTTGDPRLSAQCSVLLHAAESLRSFFGITVGSLVVSRRHLGSMVYTSLLAGFTLVQLLLNNRS</sequence>
<dbReference type="EMBL" id="GL349471">
    <property type="protein sequence ID" value="KNC51913.1"/>
    <property type="molecule type" value="Genomic_DNA"/>
</dbReference>
<dbReference type="Proteomes" id="UP000054408">
    <property type="component" value="Unassembled WGS sequence"/>
</dbReference>
<keyword evidence="1" id="KW-0812">Transmembrane</keyword>